<accession>A0ABD1L6N6</accession>
<protein>
    <submittedName>
        <fullName evidence="1">Uncharacterized protein</fullName>
    </submittedName>
</protein>
<dbReference type="Proteomes" id="UP001603857">
    <property type="component" value="Unassembled WGS sequence"/>
</dbReference>
<sequence length="171" mass="19212">MDMWREITGSDGYHPGVKGSRLKDTLRICHKLIAGSIHGRMKSPDSITQPDMLALYCMHMDWKDNPGYFFLNHVKTLEVREKGDSRTGYIMVASFVSHLAEYWGCPDGKDAGTLAPSSIGPITLVNMKMIVRMENHYVKTLGATMDEILGVELAFQVPPPEFQQQAAPYTY</sequence>
<dbReference type="AlphaFoldDB" id="A0ABD1L6N6"/>
<comment type="caution">
    <text evidence="1">The sequence shown here is derived from an EMBL/GenBank/DDBJ whole genome shotgun (WGS) entry which is preliminary data.</text>
</comment>
<evidence type="ECO:0000313" key="2">
    <source>
        <dbReference type="Proteomes" id="UP001603857"/>
    </source>
</evidence>
<name>A0ABD1L6N6_9FABA</name>
<organism evidence="1 2">
    <name type="scientific">Flemingia macrophylla</name>
    <dbReference type="NCBI Taxonomy" id="520843"/>
    <lineage>
        <taxon>Eukaryota</taxon>
        <taxon>Viridiplantae</taxon>
        <taxon>Streptophyta</taxon>
        <taxon>Embryophyta</taxon>
        <taxon>Tracheophyta</taxon>
        <taxon>Spermatophyta</taxon>
        <taxon>Magnoliopsida</taxon>
        <taxon>eudicotyledons</taxon>
        <taxon>Gunneridae</taxon>
        <taxon>Pentapetalae</taxon>
        <taxon>rosids</taxon>
        <taxon>fabids</taxon>
        <taxon>Fabales</taxon>
        <taxon>Fabaceae</taxon>
        <taxon>Papilionoideae</taxon>
        <taxon>50 kb inversion clade</taxon>
        <taxon>NPAAA clade</taxon>
        <taxon>indigoferoid/millettioid clade</taxon>
        <taxon>Phaseoleae</taxon>
        <taxon>Flemingia</taxon>
    </lineage>
</organism>
<proteinExistence type="predicted"/>
<keyword evidence="2" id="KW-1185">Reference proteome</keyword>
<evidence type="ECO:0000313" key="1">
    <source>
        <dbReference type="EMBL" id="KAL2319180.1"/>
    </source>
</evidence>
<reference evidence="1 2" key="1">
    <citation type="submission" date="2024-08" db="EMBL/GenBank/DDBJ databases">
        <title>Insights into the chromosomal genome structure of Flemingia macrophylla.</title>
        <authorList>
            <person name="Ding Y."/>
            <person name="Zhao Y."/>
            <person name="Bi W."/>
            <person name="Wu M."/>
            <person name="Zhao G."/>
            <person name="Gong Y."/>
            <person name="Li W."/>
            <person name="Zhang P."/>
        </authorList>
    </citation>
    <scope>NUCLEOTIDE SEQUENCE [LARGE SCALE GENOMIC DNA]</scope>
    <source>
        <strain evidence="1">DYQJB</strain>
        <tissue evidence="1">Leaf</tissue>
    </source>
</reference>
<gene>
    <name evidence="1" type="ORF">Fmac_033056</name>
</gene>
<dbReference type="EMBL" id="JBGMDY010000011">
    <property type="protein sequence ID" value="KAL2319180.1"/>
    <property type="molecule type" value="Genomic_DNA"/>
</dbReference>